<keyword evidence="3" id="KW-1185">Reference proteome</keyword>
<dbReference type="AlphaFoldDB" id="U6GS76"/>
<feature type="compositionally biased region" description="Low complexity" evidence="1">
    <location>
        <begin position="50"/>
        <end position="69"/>
    </location>
</feature>
<feature type="region of interest" description="Disordered" evidence="1">
    <location>
        <begin position="50"/>
        <end position="71"/>
    </location>
</feature>
<reference evidence="2" key="2">
    <citation type="submission" date="2013-10" db="EMBL/GenBank/DDBJ databases">
        <authorList>
            <person name="Aslett M."/>
        </authorList>
    </citation>
    <scope>NUCLEOTIDE SEQUENCE</scope>
    <source>
        <strain evidence="2">Houghton</strain>
    </source>
</reference>
<dbReference type="EMBL" id="HG673032">
    <property type="protein sequence ID" value="CDI83010.1"/>
    <property type="molecule type" value="Genomic_DNA"/>
</dbReference>
<dbReference type="VEuPathDB" id="ToxoDB:EAH_00032200"/>
<accession>U6GS76</accession>
<evidence type="ECO:0000256" key="1">
    <source>
        <dbReference type="SAM" id="MobiDB-lite"/>
    </source>
</evidence>
<evidence type="ECO:0000313" key="2">
    <source>
        <dbReference type="EMBL" id="CDI83010.1"/>
    </source>
</evidence>
<name>U6GS76_EIMAC</name>
<gene>
    <name evidence="2" type="ORF">EAH_00032200</name>
</gene>
<dbReference type="OrthoDB" id="363546at2759"/>
<protein>
    <submittedName>
        <fullName evidence="2">Uncharacterized protein</fullName>
    </submittedName>
</protein>
<reference evidence="2" key="1">
    <citation type="submission" date="2013-10" db="EMBL/GenBank/DDBJ databases">
        <title>Genomic analysis of the causative agents of coccidiosis in chickens.</title>
        <authorList>
            <person name="Reid A.J."/>
            <person name="Blake D."/>
            <person name="Billington K."/>
            <person name="Browne H."/>
            <person name="Dunn M."/>
            <person name="Hung S."/>
            <person name="Kawahara F."/>
            <person name="Miranda-Saavedra D."/>
            <person name="Mourier T."/>
            <person name="Nagra H."/>
            <person name="Otto T.D."/>
            <person name="Rawlings N."/>
            <person name="Sanchez A."/>
            <person name="Sanders M."/>
            <person name="Subramaniam C."/>
            <person name="Tay Y."/>
            <person name="Dear P."/>
            <person name="Doerig C."/>
            <person name="Gruber A."/>
            <person name="Parkinson J."/>
            <person name="Shirley M."/>
            <person name="Wan K.L."/>
            <person name="Berriman M."/>
            <person name="Tomley F."/>
            <person name="Pain A."/>
        </authorList>
    </citation>
    <scope>NUCLEOTIDE SEQUENCE</scope>
    <source>
        <strain evidence="2">Houghton</strain>
    </source>
</reference>
<sequence>MPRAGVGRKGAVVICNAPFRNTTTRPHRCSSRCLAPCYVFDGRGMASPGTESPAGAASAATGAASSGAPLLKDGSRRPLTYAELCKDSLRAVSMENGLQYSAIYWETGHRTWLPFWASFTQKFTWKLIDDQLRRFLGFTSSVTTEPFVFYSSPRTYMRQYVGDPDVHLTSPLSVKWRFAFCPTGTETFEAYDQQVQEALLAKGAATGTQRQENKQKAVQAILKCAQEADKR</sequence>
<evidence type="ECO:0000313" key="3">
    <source>
        <dbReference type="Proteomes" id="UP000018050"/>
    </source>
</evidence>
<proteinExistence type="predicted"/>
<organism evidence="2 3">
    <name type="scientific">Eimeria acervulina</name>
    <name type="common">Coccidian parasite</name>
    <dbReference type="NCBI Taxonomy" id="5801"/>
    <lineage>
        <taxon>Eukaryota</taxon>
        <taxon>Sar</taxon>
        <taxon>Alveolata</taxon>
        <taxon>Apicomplexa</taxon>
        <taxon>Conoidasida</taxon>
        <taxon>Coccidia</taxon>
        <taxon>Eucoccidiorida</taxon>
        <taxon>Eimeriorina</taxon>
        <taxon>Eimeriidae</taxon>
        <taxon>Eimeria</taxon>
    </lineage>
</organism>
<dbReference type="GeneID" id="25271290"/>
<dbReference type="RefSeq" id="XP_013247788.1">
    <property type="nucleotide sequence ID" value="XM_013392334.1"/>
</dbReference>
<dbReference type="Proteomes" id="UP000018050">
    <property type="component" value="Unassembled WGS sequence"/>
</dbReference>